<protein>
    <submittedName>
        <fullName evidence="1">Uncharacterized protein</fullName>
    </submittedName>
</protein>
<evidence type="ECO:0000313" key="2">
    <source>
        <dbReference type="Proteomes" id="UP000178122"/>
    </source>
</evidence>
<evidence type="ECO:0000313" key="1">
    <source>
        <dbReference type="EMBL" id="OGY55786.1"/>
    </source>
</evidence>
<gene>
    <name evidence="1" type="ORF">A2912_01010</name>
</gene>
<accession>A0A1G1YVJ4</accession>
<reference evidence="1 2" key="1">
    <citation type="journal article" date="2016" name="Nat. Commun.">
        <title>Thousands of microbial genomes shed light on interconnected biogeochemical processes in an aquifer system.</title>
        <authorList>
            <person name="Anantharaman K."/>
            <person name="Brown C.T."/>
            <person name="Hug L.A."/>
            <person name="Sharon I."/>
            <person name="Castelle C.J."/>
            <person name="Probst A.J."/>
            <person name="Thomas B.C."/>
            <person name="Singh A."/>
            <person name="Wilkins M.J."/>
            <person name="Karaoz U."/>
            <person name="Brodie E.L."/>
            <person name="Williams K.H."/>
            <person name="Hubbard S.S."/>
            <person name="Banfield J.F."/>
        </authorList>
    </citation>
    <scope>NUCLEOTIDE SEQUENCE [LARGE SCALE GENOMIC DNA]</scope>
</reference>
<organism evidence="1 2">
    <name type="scientific">Candidatus Buchananbacteria bacterium RIFCSPLOWO2_01_FULL_40_23b</name>
    <dbReference type="NCBI Taxonomy" id="1797544"/>
    <lineage>
        <taxon>Bacteria</taxon>
        <taxon>Candidatus Buchananiibacteriota</taxon>
    </lineage>
</organism>
<dbReference type="Proteomes" id="UP000178122">
    <property type="component" value="Unassembled WGS sequence"/>
</dbReference>
<name>A0A1G1YVJ4_9BACT</name>
<dbReference type="AlphaFoldDB" id="A0A1G1YVJ4"/>
<comment type="caution">
    <text evidence="1">The sequence shown here is derived from an EMBL/GenBank/DDBJ whole genome shotgun (WGS) entry which is preliminary data.</text>
</comment>
<proteinExistence type="predicted"/>
<sequence>MKQILLIGLLFIFVVVIACESGTQTINIPLEKKCMQDSDCTAATCCHAKESVNKLYAPDCKSAMCTMSCEAGTLDCGQGKVKCVEKECQVVISG</sequence>
<dbReference type="PROSITE" id="PS51257">
    <property type="entry name" value="PROKAR_LIPOPROTEIN"/>
    <property type="match status" value="1"/>
</dbReference>
<dbReference type="EMBL" id="MHIN01000004">
    <property type="protein sequence ID" value="OGY55786.1"/>
    <property type="molecule type" value="Genomic_DNA"/>
</dbReference>